<feature type="transmembrane region" description="Helical" evidence="1">
    <location>
        <begin position="20"/>
        <end position="36"/>
    </location>
</feature>
<reference evidence="2 3" key="1">
    <citation type="submission" date="2018-06" db="EMBL/GenBank/DDBJ databases">
        <authorList>
            <consortium name="Pathogen Informatics"/>
            <person name="Doyle S."/>
        </authorList>
    </citation>
    <scope>NUCLEOTIDE SEQUENCE [LARGE SCALE GENOMIC DNA]</scope>
    <source>
        <strain evidence="2 3">NCTC12195</strain>
    </source>
</reference>
<gene>
    <name evidence="2" type="ORF">NCTC12195_01947</name>
</gene>
<evidence type="ECO:0000313" key="2">
    <source>
        <dbReference type="EMBL" id="SUM32501.1"/>
    </source>
</evidence>
<keyword evidence="1" id="KW-0472">Membrane</keyword>
<keyword evidence="1" id="KW-1133">Transmembrane helix</keyword>
<name>A0A380FGC1_STAGA</name>
<dbReference type="AlphaFoldDB" id="A0A380FGC1"/>
<evidence type="ECO:0000256" key="1">
    <source>
        <dbReference type="SAM" id="Phobius"/>
    </source>
</evidence>
<dbReference type="EMBL" id="UHDK01000001">
    <property type="protein sequence ID" value="SUM32501.1"/>
    <property type="molecule type" value="Genomic_DNA"/>
</dbReference>
<organism evidence="2 3">
    <name type="scientific">Staphylococcus gallinarum</name>
    <dbReference type="NCBI Taxonomy" id="1293"/>
    <lineage>
        <taxon>Bacteria</taxon>
        <taxon>Bacillati</taxon>
        <taxon>Bacillota</taxon>
        <taxon>Bacilli</taxon>
        <taxon>Bacillales</taxon>
        <taxon>Staphylococcaceae</taxon>
        <taxon>Staphylococcus</taxon>
    </lineage>
</organism>
<keyword evidence="1" id="KW-0812">Transmembrane</keyword>
<evidence type="ECO:0000313" key="3">
    <source>
        <dbReference type="Proteomes" id="UP000255277"/>
    </source>
</evidence>
<accession>A0A380FGC1</accession>
<sequence length="44" mass="5332">MSGDQYTQVRRPVSRIAEKVLGWLSWIFFTIINHHYDVYRTSFI</sequence>
<dbReference type="Proteomes" id="UP000255277">
    <property type="component" value="Unassembled WGS sequence"/>
</dbReference>
<protein>
    <submittedName>
        <fullName evidence="2">Membrane protein</fullName>
    </submittedName>
</protein>
<proteinExistence type="predicted"/>